<dbReference type="EMBL" id="LBHU01000001">
    <property type="protein sequence ID" value="KLI64932.1"/>
    <property type="molecule type" value="Genomic_DNA"/>
</dbReference>
<dbReference type="AlphaFoldDB" id="A0A0H0XSL4"/>
<sequence>MKRLSPEELRSVQLDVLDRLASVSKREDLTFFLYYGTLIGAIRHKGMIPWDDDIDVAMPRESFDALQTVNWEQHGLRLITPESGHGSPYAFVKLCDTRTVVKEGIDFHAQGLGVNVDIFPIDLIDENSFSGRMKMAAIQLLQRAQAFKVVSLSSSRALHKNAVLSAGKAALFLFPVTLLARQINGLARSMNAQHNVRAASILGPYGKREIVDARHFEELVDVEFEGRKIPAPRDYDRILSKLYGDYMTPPPPEKQVTHHAFEAFWRED</sequence>
<protein>
    <recommendedName>
        <fullName evidence="1">LicD/FKTN/FKRP nucleotidyltransferase domain-containing protein</fullName>
    </recommendedName>
</protein>
<keyword evidence="3" id="KW-1185">Reference proteome</keyword>
<dbReference type="Proteomes" id="UP000053455">
    <property type="component" value="Unassembled WGS sequence"/>
</dbReference>
<dbReference type="PATRIC" id="fig|874156.12.peg.1121"/>
<evidence type="ECO:0000259" key="1">
    <source>
        <dbReference type="Pfam" id="PF04991"/>
    </source>
</evidence>
<dbReference type="OrthoDB" id="9786100at2"/>
<comment type="caution">
    <text evidence="2">The sequence shown here is derived from an EMBL/GenBank/DDBJ whole genome shotgun (WGS) entry which is preliminary data.</text>
</comment>
<gene>
    <name evidence="2" type="ORF">AAV99_05405</name>
</gene>
<evidence type="ECO:0000313" key="2">
    <source>
        <dbReference type="EMBL" id="KLI64932.1"/>
    </source>
</evidence>
<dbReference type="RefSeq" id="WP_047092801.1">
    <property type="nucleotide sequence ID" value="NZ_LBHU01000001.1"/>
</dbReference>
<dbReference type="InterPro" id="IPR007074">
    <property type="entry name" value="LicD/FKTN/FKRP_NTP_transf"/>
</dbReference>
<proteinExistence type="predicted"/>
<dbReference type="GO" id="GO:0009100">
    <property type="term" value="P:glycoprotein metabolic process"/>
    <property type="evidence" value="ECO:0007669"/>
    <property type="project" value="UniProtKB-ARBA"/>
</dbReference>
<evidence type="ECO:0000313" key="3">
    <source>
        <dbReference type="Proteomes" id="UP000053455"/>
    </source>
</evidence>
<dbReference type="PANTHER" id="PTHR43404:SF2">
    <property type="entry name" value="LIPOPOLYSACCHARIDE CHOLINEPHOSPHOTRANSFERASE LICD"/>
    <property type="match status" value="1"/>
</dbReference>
<accession>A0A0H0XSL4</accession>
<dbReference type="InterPro" id="IPR052942">
    <property type="entry name" value="LPS_cholinephosphotransferase"/>
</dbReference>
<reference evidence="2 3" key="1">
    <citation type="submission" date="2015-04" db="EMBL/GenBank/DDBJ databases">
        <title>The draft genome sequence of Erythrobacter marinus HWDM-33.</title>
        <authorList>
            <person name="Zhuang L."/>
            <person name="Liu Y."/>
            <person name="Shao Z."/>
        </authorList>
    </citation>
    <scope>NUCLEOTIDE SEQUENCE [LARGE SCALE GENOMIC DNA]</scope>
    <source>
        <strain evidence="2 3">HWDM-33</strain>
    </source>
</reference>
<organism evidence="2 3">
    <name type="scientific">Aurantiacibacter marinus</name>
    <dbReference type="NCBI Taxonomy" id="874156"/>
    <lineage>
        <taxon>Bacteria</taxon>
        <taxon>Pseudomonadati</taxon>
        <taxon>Pseudomonadota</taxon>
        <taxon>Alphaproteobacteria</taxon>
        <taxon>Sphingomonadales</taxon>
        <taxon>Erythrobacteraceae</taxon>
        <taxon>Aurantiacibacter</taxon>
    </lineage>
</organism>
<name>A0A0H0XSL4_9SPHN</name>
<feature type="domain" description="LicD/FKTN/FKRP nucleotidyltransferase" evidence="1">
    <location>
        <begin position="25"/>
        <end position="244"/>
    </location>
</feature>
<dbReference type="PANTHER" id="PTHR43404">
    <property type="entry name" value="LIPOPOLYSACCHARIDE CHOLINEPHOSPHOTRANSFERASE LICD"/>
    <property type="match status" value="1"/>
</dbReference>
<dbReference type="Pfam" id="PF04991">
    <property type="entry name" value="LicD"/>
    <property type="match status" value="1"/>
</dbReference>